<gene>
    <name evidence="2" type="ORF">OMP39_00820</name>
</gene>
<protein>
    <submittedName>
        <fullName evidence="2">DUF2214 family protein</fullName>
    </submittedName>
</protein>
<sequence>MLEALLAYAHFVTILAVVVFLTSETALCRPEWMNAAVVHRLVRIDRIYLVSALALLATGLARTFWGVKGMGWYWAQPLLHLKVTLFVVIAIMSIKPTLLFLRWRRILDETGALPPESEVRQARGWLMIQAHLLVLVPLAAALLARGIWTR</sequence>
<name>A0ABY6MT33_9BURK</name>
<evidence type="ECO:0000256" key="1">
    <source>
        <dbReference type="SAM" id="Phobius"/>
    </source>
</evidence>
<feature type="transmembrane region" description="Helical" evidence="1">
    <location>
        <begin position="47"/>
        <end position="65"/>
    </location>
</feature>
<dbReference type="InterPro" id="IPR018706">
    <property type="entry name" value="DUF2214_membrane"/>
</dbReference>
<feature type="transmembrane region" description="Helical" evidence="1">
    <location>
        <begin position="85"/>
        <end position="103"/>
    </location>
</feature>
<proteinExistence type="predicted"/>
<dbReference type="Proteomes" id="UP001163266">
    <property type="component" value="Chromosome"/>
</dbReference>
<dbReference type="Pfam" id="PF09980">
    <property type="entry name" value="DUF2214"/>
    <property type="match status" value="1"/>
</dbReference>
<keyword evidence="1" id="KW-0812">Transmembrane</keyword>
<evidence type="ECO:0000313" key="2">
    <source>
        <dbReference type="EMBL" id="UZD55174.1"/>
    </source>
</evidence>
<dbReference type="EMBL" id="CP110257">
    <property type="protein sequence ID" value="UZD55174.1"/>
    <property type="molecule type" value="Genomic_DNA"/>
</dbReference>
<keyword evidence="1" id="KW-0472">Membrane</keyword>
<evidence type="ECO:0000313" key="3">
    <source>
        <dbReference type="Proteomes" id="UP001163266"/>
    </source>
</evidence>
<feature type="transmembrane region" description="Helical" evidence="1">
    <location>
        <begin position="6"/>
        <end position="27"/>
    </location>
</feature>
<feature type="transmembrane region" description="Helical" evidence="1">
    <location>
        <begin position="124"/>
        <end position="148"/>
    </location>
</feature>
<dbReference type="RefSeq" id="WP_264892932.1">
    <property type="nucleotide sequence ID" value="NZ_CP110257.1"/>
</dbReference>
<keyword evidence="3" id="KW-1185">Reference proteome</keyword>
<organism evidence="2 3">
    <name type="scientific">Caldimonas aquatica</name>
    <dbReference type="NCBI Taxonomy" id="376175"/>
    <lineage>
        <taxon>Bacteria</taxon>
        <taxon>Pseudomonadati</taxon>
        <taxon>Pseudomonadota</taxon>
        <taxon>Betaproteobacteria</taxon>
        <taxon>Burkholderiales</taxon>
        <taxon>Sphaerotilaceae</taxon>
        <taxon>Caldimonas</taxon>
    </lineage>
</organism>
<accession>A0ABY6MT33</accession>
<keyword evidence="1" id="KW-1133">Transmembrane helix</keyword>
<reference evidence="2" key="1">
    <citation type="submission" date="2022-10" db="EMBL/GenBank/DDBJ databases">
        <title>Complete genome sequence of Schlegelella aquatica LMG 23380.</title>
        <authorList>
            <person name="Musilova J."/>
            <person name="Kourilova X."/>
            <person name="Bezdicek M."/>
            <person name="Hermankova K."/>
            <person name="Obruca S."/>
            <person name="Sedlar K."/>
        </authorList>
    </citation>
    <scope>NUCLEOTIDE SEQUENCE</scope>
    <source>
        <strain evidence="2">LMG 23380</strain>
    </source>
</reference>